<dbReference type="Pfam" id="PF01041">
    <property type="entry name" value="DegT_DnrJ_EryC1"/>
    <property type="match status" value="1"/>
</dbReference>
<dbReference type="PIRSF" id="PIRSF000390">
    <property type="entry name" value="PLP_StrS"/>
    <property type="match status" value="1"/>
</dbReference>
<dbReference type="InterPro" id="IPR015421">
    <property type="entry name" value="PyrdxlP-dep_Trfase_major"/>
</dbReference>
<sequence length="350" mass="39555">MGMIKLPQASLEFFYENSKEIFSSGELAEGKWNKKVSDWSCEYTSASHALAVNSNGAGLFTLLKILKHFKSKKRIFLQSNTMYGVSTIAKSSGLKLCDYVDCSLDYLMPSYKQVKNYLDNLDKPEECVFLLTHIGGWVNPDIELIAEICKNKGVSLIEDCAHSLGSTLKGKHTGLFGDAGVYSLYATKAIPVGEGGIILTNNDELNEIASKFIMYDRFEQKLDIGINLRMSEINALLSYSVLKETEAIIKNKYLIAEKYCDACNKVDLEYLDPKGNNQRSNLYKFILLSRSKDPDNTFKAIKTRTSQVYDYALGEDAEQITKRHICLPIWYNQPSNVTERVLKELRKVTF</sequence>
<dbReference type="GO" id="GO:0030170">
    <property type="term" value="F:pyridoxal phosphate binding"/>
    <property type="evidence" value="ECO:0007669"/>
    <property type="project" value="TreeGrafter"/>
</dbReference>
<proteinExistence type="predicted"/>
<dbReference type="InterPro" id="IPR015424">
    <property type="entry name" value="PyrdxlP-dep_Trfase"/>
</dbReference>
<dbReference type="PANTHER" id="PTHR30244:SF34">
    <property type="entry name" value="DTDP-4-AMINO-4,6-DIDEOXYGALACTOSE TRANSAMINASE"/>
    <property type="match status" value="1"/>
</dbReference>
<gene>
    <name evidence="1" type="ORF">METZ01_LOCUS289206</name>
</gene>
<name>A0A382LMN0_9ZZZZ</name>
<dbReference type="InterPro" id="IPR000653">
    <property type="entry name" value="DegT/StrS_aminotransferase"/>
</dbReference>
<accession>A0A382LMN0</accession>
<dbReference type="GO" id="GO:0000271">
    <property type="term" value="P:polysaccharide biosynthetic process"/>
    <property type="evidence" value="ECO:0007669"/>
    <property type="project" value="TreeGrafter"/>
</dbReference>
<protein>
    <recommendedName>
        <fullName evidence="2">DegT/DnrJ/EryC1/StrS aminotransferase family protein</fullName>
    </recommendedName>
</protein>
<dbReference type="PANTHER" id="PTHR30244">
    <property type="entry name" value="TRANSAMINASE"/>
    <property type="match status" value="1"/>
</dbReference>
<dbReference type="GO" id="GO:0008483">
    <property type="term" value="F:transaminase activity"/>
    <property type="evidence" value="ECO:0007669"/>
    <property type="project" value="TreeGrafter"/>
</dbReference>
<dbReference type="EMBL" id="UINC01087190">
    <property type="protein sequence ID" value="SVC36352.1"/>
    <property type="molecule type" value="Genomic_DNA"/>
</dbReference>
<dbReference type="SUPFAM" id="SSF53383">
    <property type="entry name" value="PLP-dependent transferases"/>
    <property type="match status" value="1"/>
</dbReference>
<evidence type="ECO:0008006" key="2">
    <source>
        <dbReference type="Google" id="ProtNLM"/>
    </source>
</evidence>
<dbReference type="AlphaFoldDB" id="A0A382LMN0"/>
<evidence type="ECO:0000313" key="1">
    <source>
        <dbReference type="EMBL" id="SVC36352.1"/>
    </source>
</evidence>
<organism evidence="1">
    <name type="scientific">marine metagenome</name>
    <dbReference type="NCBI Taxonomy" id="408172"/>
    <lineage>
        <taxon>unclassified sequences</taxon>
        <taxon>metagenomes</taxon>
        <taxon>ecological metagenomes</taxon>
    </lineage>
</organism>
<reference evidence="1" key="1">
    <citation type="submission" date="2018-05" db="EMBL/GenBank/DDBJ databases">
        <authorList>
            <person name="Lanie J.A."/>
            <person name="Ng W.-L."/>
            <person name="Kazmierczak K.M."/>
            <person name="Andrzejewski T.M."/>
            <person name="Davidsen T.M."/>
            <person name="Wayne K.J."/>
            <person name="Tettelin H."/>
            <person name="Glass J.I."/>
            <person name="Rusch D."/>
            <person name="Podicherti R."/>
            <person name="Tsui H.-C.T."/>
            <person name="Winkler M.E."/>
        </authorList>
    </citation>
    <scope>NUCLEOTIDE SEQUENCE</scope>
</reference>
<dbReference type="Gene3D" id="3.40.640.10">
    <property type="entry name" value="Type I PLP-dependent aspartate aminotransferase-like (Major domain)"/>
    <property type="match status" value="1"/>
</dbReference>